<name>A0A433XLX2_9HYPH</name>
<dbReference type="Proteomes" id="UP000281547">
    <property type="component" value="Unassembled WGS sequence"/>
</dbReference>
<dbReference type="RefSeq" id="WP_127187202.1">
    <property type="nucleotide sequence ID" value="NZ_RZNJ01000001.1"/>
</dbReference>
<evidence type="ECO:0000313" key="3">
    <source>
        <dbReference type="Proteomes" id="UP000281547"/>
    </source>
</evidence>
<gene>
    <name evidence="2" type="ORF">EMQ25_03775</name>
</gene>
<protein>
    <recommendedName>
        <fullName evidence="4">DUF541 domain-containing protein</fullName>
    </recommendedName>
</protein>
<accession>A0A433XLX2</accession>
<feature type="chain" id="PRO_5019377867" description="DUF541 domain-containing protein" evidence="1">
    <location>
        <begin position="24"/>
        <end position="151"/>
    </location>
</feature>
<dbReference type="AlphaFoldDB" id="A0A433XLX2"/>
<evidence type="ECO:0000313" key="2">
    <source>
        <dbReference type="EMBL" id="RUT35082.1"/>
    </source>
</evidence>
<dbReference type="EMBL" id="RZNJ01000001">
    <property type="protein sequence ID" value="RUT35082.1"/>
    <property type="molecule type" value="Genomic_DNA"/>
</dbReference>
<keyword evidence="1" id="KW-0732">Signal</keyword>
<keyword evidence="3" id="KW-1185">Reference proteome</keyword>
<evidence type="ECO:0008006" key="4">
    <source>
        <dbReference type="Google" id="ProtNLM"/>
    </source>
</evidence>
<sequence length="151" mass="14561">MKIATALSLATLLVASTGSIALAQDAGATPGADGAVTAAPEAGATMAAGANAEASYEGLISALGGVASIDIGMITSETEITIIGISTLEGDDSGLDAAMAANADAGTALRSEIEANAALMNELEAAGHTVDEVVAIATPDGAAIVYVDDRA</sequence>
<comment type="caution">
    <text evidence="2">The sequence shown here is derived from an EMBL/GenBank/DDBJ whole genome shotgun (WGS) entry which is preliminary data.</text>
</comment>
<proteinExistence type="predicted"/>
<organism evidence="2 3">
    <name type="scientific">Arsenicitalea aurantiaca</name>
    <dbReference type="NCBI Taxonomy" id="1783274"/>
    <lineage>
        <taxon>Bacteria</taxon>
        <taxon>Pseudomonadati</taxon>
        <taxon>Pseudomonadota</taxon>
        <taxon>Alphaproteobacteria</taxon>
        <taxon>Hyphomicrobiales</taxon>
        <taxon>Devosiaceae</taxon>
        <taxon>Arsenicitalea</taxon>
    </lineage>
</organism>
<evidence type="ECO:0000256" key="1">
    <source>
        <dbReference type="SAM" id="SignalP"/>
    </source>
</evidence>
<feature type="signal peptide" evidence="1">
    <location>
        <begin position="1"/>
        <end position="23"/>
    </location>
</feature>
<reference evidence="2 3" key="1">
    <citation type="journal article" date="2016" name="Int. J. Syst. Evol. Microbiol.">
        <title>Arsenicitalea aurantiaca gen. nov., sp. nov., a new member of the family Hyphomicrobiaceae, isolated from high-arsenic sediment.</title>
        <authorList>
            <person name="Mu Y."/>
            <person name="Zhou L."/>
            <person name="Zeng X.C."/>
            <person name="Liu L."/>
            <person name="Pan Y."/>
            <person name="Chen X."/>
            <person name="Wang J."/>
            <person name="Li S."/>
            <person name="Li W.J."/>
            <person name="Wang Y."/>
        </authorList>
    </citation>
    <scope>NUCLEOTIDE SEQUENCE [LARGE SCALE GENOMIC DNA]</scope>
    <source>
        <strain evidence="2 3">42-50</strain>
    </source>
</reference>